<feature type="transmembrane region" description="Helical" evidence="10">
    <location>
        <begin position="12"/>
        <end position="33"/>
    </location>
</feature>
<organism evidence="11 12">
    <name type="scientific">Caballeronia sordidicola</name>
    <name type="common">Burkholderia sordidicola</name>
    <dbReference type="NCBI Taxonomy" id="196367"/>
    <lineage>
        <taxon>Bacteria</taxon>
        <taxon>Pseudomonadati</taxon>
        <taxon>Pseudomonadota</taxon>
        <taxon>Betaproteobacteria</taxon>
        <taxon>Burkholderiales</taxon>
        <taxon>Burkholderiaceae</taxon>
        <taxon>Caballeronia</taxon>
    </lineage>
</organism>
<feature type="transmembrane region" description="Helical" evidence="10">
    <location>
        <begin position="189"/>
        <end position="209"/>
    </location>
</feature>
<keyword evidence="6 10" id="KW-1133">Transmembrane helix</keyword>
<dbReference type="Pfam" id="PF01311">
    <property type="entry name" value="Bac_export_1"/>
    <property type="match status" value="1"/>
</dbReference>
<keyword evidence="7 10" id="KW-0472">Membrane</keyword>
<dbReference type="RefSeq" id="WP_060817673.1">
    <property type="nucleotide sequence ID" value="NZ_FCOC02000002.1"/>
</dbReference>
<evidence type="ECO:0000256" key="6">
    <source>
        <dbReference type="ARBA" id="ARBA00022989"/>
    </source>
</evidence>
<dbReference type="AlphaFoldDB" id="A0A158FEK9"/>
<evidence type="ECO:0000313" key="11">
    <source>
        <dbReference type="EMBL" id="SAL18278.1"/>
    </source>
</evidence>
<dbReference type="GO" id="GO:0005886">
    <property type="term" value="C:plasma membrane"/>
    <property type="evidence" value="ECO:0007669"/>
    <property type="project" value="UniProtKB-SubCell"/>
</dbReference>
<accession>A0A158FEK9</accession>
<evidence type="ECO:0000256" key="5">
    <source>
        <dbReference type="ARBA" id="ARBA00022692"/>
    </source>
</evidence>
<dbReference type="Proteomes" id="UP000054893">
    <property type="component" value="Unassembled WGS sequence"/>
</dbReference>
<dbReference type="GO" id="GO:0006605">
    <property type="term" value="P:protein targeting"/>
    <property type="evidence" value="ECO:0007669"/>
    <property type="project" value="UniProtKB-UniRule"/>
</dbReference>
<evidence type="ECO:0000256" key="8">
    <source>
        <dbReference type="ARBA" id="ARBA00023143"/>
    </source>
</evidence>
<dbReference type="PANTHER" id="PTHR30065:SF8">
    <property type="entry name" value="FLAGELLAR BIOSYNTHETIC PROTEIN FLIR"/>
    <property type="match status" value="1"/>
</dbReference>
<keyword evidence="11" id="KW-0966">Cell projection</keyword>
<dbReference type="GO" id="GO:0009425">
    <property type="term" value="C:bacterial-type flagellum basal body"/>
    <property type="evidence" value="ECO:0007669"/>
    <property type="project" value="UniProtKB-SubCell"/>
</dbReference>
<dbReference type="OrthoDB" id="9797790at2"/>
<evidence type="ECO:0000256" key="10">
    <source>
        <dbReference type="RuleBase" id="RU362071"/>
    </source>
</evidence>
<evidence type="ECO:0000313" key="12">
    <source>
        <dbReference type="Proteomes" id="UP000054893"/>
    </source>
</evidence>
<comment type="function">
    <text evidence="1 10">Role in flagellar biosynthesis.</text>
</comment>
<keyword evidence="5 10" id="KW-0812">Transmembrane</keyword>
<evidence type="ECO:0000256" key="7">
    <source>
        <dbReference type="ARBA" id="ARBA00023136"/>
    </source>
</evidence>
<name>A0A158FEK9_CABSO</name>
<comment type="similarity">
    <text evidence="2 10">Belongs to the FliR/MopE/SpaR family.</text>
</comment>
<feature type="transmembrane region" description="Helical" evidence="10">
    <location>
        <begin position="72"/>
        <end position="99"/>
    </location>
</feature>
<evidence type="ECO:0000256" key="2">
    <source>
        <dbReference type="ARBA" id="ARBA00009772"/>
    </source>
</evidence>
<evidence type="ECO:0000256" key="1">
    <source>
        <dbReference type="ARBA" id="ARBA00002578"/>
    </source>
</evidence>
<dbReference type="InterPro" id="IPR002010">
    <property type="entry name" value="T3SS_IM_R"/>
</dbReference>
<dbReference type="EMBL" id="FCOC02000002">
    <property type="protein sequence ID" value="SAL18278.1"/>
    <property type="molecule type" value="Genomic_DNA"/>
</dbReference>
<dbReference type="PRINTS" id="PR00953">
    <property type="entry name" value="TYPE3IMRPROT"/>
</dbReference>
<keyword evidence="11" id="KW-0282">Flagellum</keyword>
<feature type="transmembrane region" description="Helical" evidence="10">
    <location>
        <begin position="216"/>
        <end position="238"/>
    </location>
</feature>
<proteinExistence type="inferred from homology"/>
<feature type="transmembrane region" description="Helical" evidence="10">
    <location>
        <begin position="120"/>
        <end position="141"/>
    </location>
</feature>
<dbReference type="GO" id="GO:0044780">
    <property type="term" value="P:bacterial-type flagellum assembly"/>
    <property type="evidence" value="ECO:0007669"/>
    <property type="project" value="UniProtKB-UniRule"/>
</dbReference>
<gene>
    <name evidence="11" type="ORF">AWB64_01228</name>
</gene>
<comment type="subcellular location">
    <subcellularLocation>
        <location evidence="10">Cell membrane</location>
        <topology evidence="10">Multi-pass membrane protein</topology>
    </subcellularLocation>
    <subcellularLocation>
        <location evidence="10">Bacterial flagellum basal body</location>
    </subcellularLocation>
</comment>
<evidence type="ECO:0000256" key="4">
    <source>
        <dbReference type="ARBA" id="ARBA00022475"/>
    </source>
</evidence>
<keyword evidence="4 10" id="KW-1003">Cell membrane</keyword>
<feature type="transmembrane region" description="Helical" evidence="10">
    <location>
        <begin position="45"/>
        <end position="66"/>
    </location>
</feature>
<reference evidence="11 12" key="1">
    <citation type="submission" date="2016-01" db="EMBL/GenBank/DDBJ databases">
        <authorList>
            <person name="Oliw E.H."/>
        </authorList>
    </citation>
    <scope>NUCLEOTIDE SEQUENCE [LARGE SCALE GENOMIC DNA]</scope>
    <source>
        <strain evidence="11">LMG 22029</strain>
    </source>
</reference>
<keyword evidence="11" id="KW-0969">Cilium</keyword>
<protein>
    <recommendedName>
        <fullName evidence="3 9">Flagellar biosynthetic protein FliR</fullName>
    </recommendedName>
</protein>
<evidence type="ECO:0000256" key="3">
    <source>
        <dbReference type="ARBA" id="ARBA00021717"/>
    </source>
</evidence>
<dbReference type="PANTHER" id="PTHR30065">
    <property type="entry name" value="FLAGELLAR BIOSYNTHETIC PROTEIN FLIR"/>
    <property type="match status" value="1"/>
</dbReference>
<sequence>MFSVTYAQLNVWLTSFLWPFTRILALIATAPLLSHLAIPVRVKVGLAAFISLIVAPTIGAVPQVTVFSADGVLILINQFMVGAALGMTMQIAFATIDAAGEFIGQQMGLGFAMLYDPRQGGNAVVISRYLNTIAFLAFLVFDGHLQMISALVQTFQSVPVSANVLGAMVHARGWQTVATYGVSVFSTGLLLSLPVVAALLIANLALGILNRAAPQIGIFQVGFPVTMLVGFLLIQLMIPNLIPFFQRIFENGIDQMGRVAAAL</sequence>
<dbReference type="InterPro" id="IPR006303">
    <property type="entry name" value="FliR"/>
</dbReference>
<keyword evidence="8 10" id="KW-0975">Bacterial flagellum</keyword>
<dbReference type="NCBIfam" id="TIGR01400">
    <property type="entry name" value="fliR"/>
    <property type="match status" value="1"/>
</dbReference>
<evidence type="ECO:0000256" key="9">
    <source>
        <dbReference type="NCBIfam" id="TIGR01400"/>
    </source>
</evidence>